<dbReference type="OrthoDB" id="185373at2759"/>
<dbReference type="Pfam" id="PF01535">
    <property type="entry name" value="PPR"/>
    <property type="match status" value="1"/>
</dbReference>
<dbReference type="Proteomes" id="UP000594638">
    <property type="component" value="Unassembled WGS sequence"/>
</dbReference>
<name>A0A8S0RIK7_OLEEU</name>
<keyword evidence="2" id="KW-0677">Repeat</keyword>
<dbReference type="GO" id="GO:0009570">
    <property type="term" value="C:chloroplast stroma"/>
    <property type="evidence" value="ECO:0007669"/>
    <property type="project" value="TreeGrafter"/>
</dbReference>
<dbReference type="PANTHER" id="PTHR47447">
    <property type="entry name" value="OS03G0856100 PROTEIN"/>
    <property type="match status" value="1"/>
</dbReference>
<gene>
    <name evidence="4" type="ORF">OLEA9_A007031</name>
</gene>
<dbReference type="InterPro" id="IPR011990">
    <property type="entry name" value="TPR-like_helical_dom_sf"/>
</dbReference>
<dbReference type="AlphaFoldDB" id="A0A8S0RIK7"/>
<feature type="domain" description="Smr" evidence="3">
    <location>
        <begin position="174"/>
        <end position="240"/>
    </location>
</feature>
<dbReference type="PROSITE" id="PS50828">
    <property type="entry name" value="SMR"/>
    <property type="match status" value="1"/>
</dbReference>
<sequence length="240" mass="26698">MIDEYGKAGNVDMAMSLYDRARTEKWCVGVVTISTLVKIYAASVNFDGYPYTPMGTMTNLYEEMKALGVKPNLALYNNLLDAMGRAKRAWQAREEYLQGDELSVTPDERFCSCLLNVMTQAPKEELSKLMGCIERTNAKLGRVVKILTDEDNFEGEIFKKEAGELFECIGNDSLSLGAALTALHIWVNDLSRTFEDGEELPSLLGINTGHGKHKYSEKGLAGVFESHLKELNAPFHEAPD</sequence>
<evidence type="ECO:0000256" key="2">
    <source>
        <dbReference type="ARBA" id="ARBA00022737"/>
    </source>
</evidence>
<comment type="caution">
    <text evidence="4">The sequence shown here is derived from an EMBL/GenBank/DDBJ whole genome shotgun (WGS) entry which is preliminary data.</text>
</comment>
<dbReference type="NCBIfam" id="TIGR00756">
    <property type="entry name" value="PPR"/>
    <property type="match status" value="1"/>
</dbReference>
<comment type="similarity">
    <text evidence="1">Belongs to the PPR family. P subfamily.</text>
</comment>
<dbReference type="InterPro" id="IPR002885">
    <property type="entry name" value="PPR_rpt"/>
</dbReference>
<evidence type="ECO:0000256" key="1">
    <source>
        <dbReference type="ARBA" id="ARBA00007626"/>
    </source>
</evidence>
<accession>A0A8S0RIK7</accession>
<dbReference type="PANTHER" id="PTHR47447:SF12">
    <property type="entry name" value="PENTATRICOPEPTIDE REPEAT-CONTAINING PROTEIN ATP4 HOMOLOG, CHLOROPLASTIC"/>
    <property type="match status" value="1"/>
</dbReference>
<proteinExistence type="inferred from homology"/>
<dbReference type="Gene3D" id="1.25.40.10">
    <property type="entry name" value="Tetratricopeptide repeat domain"/>
    <property type="match status" value="1"/>
</dbReference>
<dbReference type="InterPro" id="IPR002625">
    <property type="entry name" value="Smr_dom"/>
</dbReference>
<keyword evidence="5" id="KW-1185">Reference proteome</keyword>
<dbReference type="EMBL" id="CACTIH010003631">
    <property type="protein sequence ID" value="CAA2979605.1"/>
    <property type="molecule type" value="Genomic_DNA"/>
</dbReference>
<evidence type="ECO:0000259" key="3">
    <source>
        <dbReference type="PROSITE" id="PS50828"/>
    </source>
</evidence>
<evidence type="ECO:0000313" key="5">
    <source>
        <dbReference type="Proteomes" id="UP000594638"/>
    </source>
</evidence>
<dbReference type="Gramene" id="OE9A007031T1">
    <property type="protein sequence ID" value="OE9A007031C1"/>
    <property type="gene ID" value="OE9A007031"/>
</dbReference>
<dbReference type="GO" id="GO:0042134">
    <property type="term" value="F:rRNA primary transcript binding"/>
    <property type="evidence" value="ECO:0007669"/>
    <property type="project" value="TreeGrafter"/>
</dbReference>
<reference evidence="4 5" key="1">
    <citation type="submission" date="2019-12" db="EMBL/GenBank/DDBJ databases">
        <authorList>
            <person name="Alioto T."/>
            <person name="Alioto T."/>
            <person name="Gomez Garrido J."/>
        </authorList>
    </citation>
    <scope>NUCLEOTIDE SEQUENCE [LARGE SCALE GENOMIC DNA]</scope>
</reference>
<organism evidence="4 5">
    <name type="scientific">Olea europaea subsp. europaea</name>
    <dbReference type="NCBI Taxonomy" id="158383"/>
    <lineage>
        <taxon>Eukaryota</taxon>
        <taxon>Viridiplantae</taxon>
        <taxon>Streptophyta</taxon>
        <taxon>Embryophyta</taxon>
        <taxon>Tracheophyta</taxon>
        <taxon>Spermatophyta</taxon>
        <taxon>Magnoliopsida</taxon>
        <taxon>eudicotyledons</taxon>
        <taxon>Gunneridae</taxon>
        <taxon>Pentapetalae</taxon>
        <taxon>asterids</taxon>
        <taxon>lamiids</taxon>
        <taxon>Lamiales</taxon>
        <taxon>Oleaceae</taxon>
        <taxon>Oleeae</taxon>
        <taxon>Olea</taxon>
    </lineage>
</organism>
<protein>
    <recommendedName>
        <fullName evidence="3">Smr domain-containing protein</fullName>
    </recommendedName>
</protein>
<evidence type="ECO:0000313" key="4">
    <source>
        <dbReference type="EMBL" id="CAA2979605.1"/>
    </source>
</evidence>
<dbReference type="GO" id="GO:0003729">
    <property type="term" value="F:mRNA binding"/>
    <property type="evidence" value="ECO:0007669"/>
    <property type="project" value="TreeGrafter"/>
</dbReference>
<dbReference type="GO" id="GO:0045727">
    <property type="term" value="P:positive regulation of translation"/>
    <property type="evidence" value="ECO:0007669"/>
    <property type="project" value="TreeGrafter"/>
</dbReference>